<evidence type="ECO:0000313" key="2">
    <source>
        <dbReference type="Proteomes" id="UP001152888"/>
    </source>
</evidence>
<proteinExistence type="predicted"/>
<gene>
    <name evidence="1" type="ORF">ACAOBT_LOCUS25202</name>
</gene>
<comment type="caution">
    <text evidence="1">The sequence shown here is derived from an EMBL/GenBank/DDBJ whole genome shotgun (WGS) entry which is preliminary data.</text>
</comment>
<dbReference type="EMBL" id="CAKOFQ010007381">
    <property type="protein sequence ID" value="CAH1999839.1"/>
    <property type="molecule type" value="Genomic_DNA"/>
</dbReference>
<protein>
    <submittedName>
        <fullName evidence="1">Uncharacterized protein</fullName>
    </submittedName>
</protein>
<accession>A0A9P0LR88</accession>
<sequence length="68" mass="7687">MEDGPIIPRFLPLNTALFSCIVLVDDDSSFGVDFSKLRDDFWQTNGGIPIRSNSSLLTKRNCCNMTRF</sequence>
<keyword evidence="2" id="KW-1185">Reference proteome</keyword>
<reference evidence="1" key="1">
    <citation type="submission" date="2022-03" db="EMBL/GenBank/DDBJ databases">
        <authorList>
            <person name="Sayadi A."/>
        </authorList>
    </citation>
    <scope>NUCLEOTIDE SEQUENCE</scope>
</reference>
<dbReference type="Proteomes" id="UP001152888">
    <property type="component" value="Unassembled WGS sequence"/>
</dbReference>
<evidence type="ECO:0000313" key="1">
    <source>
        <dbReference type="EMBL" id="CAH1999839.1"/>
    </source>
</evidence>
<organism evidence="1 2">
    <name type="scientific">Acanthoscelides obtectus</name>
    <name type="common">Bean weevil</name>
    <name type="synonym">Bruchus obtectus</name>
    <dbReference type="NCBI Taxonomy" id="200917"/>
    <lineage>
        <taxon>Eukaryota</taxon>
        <taxon>Metazoa</taxon>
        <taxon>Ecdysozoa</taxon>
        <taxon>Arthropoda</taxon>
        <taxon>Hexapoda</taxon>
        <taxon>Insecta</taxon>
        <taxon>Pterygota</taxon>
        <taxon>Neoptera</taxon>
        <taxon>Endopterygota</taxon>
        <taxon>Coleoptera</taxon>
        <taxon>Polyphaga</taxon>
        <taxon>Cucujiformia</taxon>
        <taxon>Chrysomeloidea</taxon>
        <taxon>Chrysomelidae</taxon>
        <taxon>Bruchinae</taxon>
        <taxon>Bruchini</taxon>
        <taxon>Acanthoscelides</taxon>
    </lineage>
</organism>
<dbReference type="AlphaFoldDB" id="A0A9P0LR88"/>
<name>A0A9P0LR88_ACAOB</name>